<feature type="transmembrane region" description="Helical" evidence="1">
    <location>
        <begin position="958"/>
        <end position="978"/>
    </location>
</feature>
<dbReference type="Proteomes" id="UP000002745">
    <property type="component" value="Chromosome"/>
</dbReference>
<dbReference type="AlphaFoldDB" id="C6XNT0"/>
<dbReference type="Gene3D" id="3.30.70.1430">
    <property type="entry name" value="Multidrug efflux transporter AcrB pore domain"/>
    <property type="match status" value="2"/>
</dbReference>
<feature type="transmembrane region" description="Helical" evidence="1">
    <location>
        <begin position="12"/>
        <end position="29"/>
    </location>
</feature>
<dbReference type="eggNOG" id="COG0841">
    <property type="taxonomic scope" value="Bacteria"/>
</dbReference>
<dbReference type="HOGENOM" id="CLU_002755_1_2_5"/>
<accession>C6XNT0</accession>
<evidence type="ECO:0000256" key="1">
    <source>
        <dbReference type="SAM" id="Phobius"/>
    </source>
</evidence>
<dbReference type="PANTHER" id="PTHR32063:SF18">
    <property type="entry name" value="CATION EFFLUX SYSTEM PROTEIN"/>
    <property type="match status" value="1"/>
</dbReference>
<keyword evidence="1" id="KW-0472">Membrane</keyword>
<dbReference type="InterPro" id="IPR001036">
    <property type="entry name" value="Acrflvin-R"/>
</dbReference>
<sequence length="1034" mass="112885">MNSAVLSIKNPLICSIFMLIALIGGWLAFENMARFEDPEFTIRVAKVITQYPGASPQEVLDEVTEPLESALQQLAEVETVESRSSAGLSDISVEIRFKDSTSKEELKLIWTKVRNKISDAQNSLPPGAQPTQVNDDFGDVYGVYYLLTGEGYTPAELVSYAKTLRKELLRVDGVAKVAVTGEQEEVIYVEVSRARAAALGVSLNAVYATLSQQNTVSSSGDIVLGSERVVLRLSGEINSVEAIENVIVNNSGNGSITNLGAVANVVRGYKEPTGLYIRHDGQPALAIGISNVSGANVVKLGQAIDARLAEIENLRPVGMELHEFYHQGKVVDEAIVNFAWNVVAALVIVFMTLLIFMGYRSGLVMGMTVLITMAATLLIMWIAGIPMHRISLGALVISLGMLVDNGVVITDGILVGIHEGRKKLDIAKDVAQKNMKPLLGGTLVGIIAFAPIGFSPGEVGEYTGDLFWVVMIALGLSWVFAFTFTPLLCYWMFPEGQPKAAQDSQNEEEHGFYKIYKKLINAVLQAKRLVIIVTIGVFCLSVWGFQFVKDGFFPSSTSPQIVVDYYLPEGTDIERTNQDMKRMEDFVRGLEGVEQVQTIVGGGTLRYMLVYQPAEANGSVGQLLIQTSKYELNDGLIAQIQNFAVQNFPDGQTKAWKFLLGPGGGSKIEAQFTGPEASVLRRLANEAKEIMANDPDAIMVKDDWRRQLPIIEPIYSQTKGERAGITRLDITQALEENFSGRERGILREGDDLIKIISRAPEAERIGPWSIASLQVLGANSQQSVPLAQVLENMRLTWRDANLLRIDRALTITAQTDPGLGVLTADLFERLRPQIEAIELPEGYHLEWKGEYGDSSDAQGKLASTLPLGLLAMVLVVVFLFNSVRQPLIIWFAVPLAIVGVVVGLVITQTPLEFMGILGLLSLSGLLIQNSLVLVDSIDNNIADGMPRYEALLNSSASRLRPVTMGAFTTVLGVLPLYFDAFFRSMTVVLVFGLTFATLITLLVTPSLYALMFGIHKNEVSKPIETSLPEQDATA</sequence>
<dbReference type="SUPFAM" id="SSF82693">
    <property type="entry name" value="Multidrug efflux transporter AcrB pore domain, PN1, PN2, PC1 and PC2 subdomains"/>
    <property type="match status" value="3"/>
</dbReference>
<name>C6XNT0_HIRBI</name>
<keyword evidence="1" id="KW-1133">Transmembrane helix</keyword>
<gene>
    <name evidence="2" type="ordered locus">Hbal_0631</name>
</gene>
<reference evidence="3" key="1">
    <citation type="journal article" date="2011" name="J. Bacteriol.">
        <title>Genome sequences of eight morphologically diverse alphaproteobacteria.</title>
        <authorList>
            <consortium name="US DOE Joint Genome Institute"/>
            <person name="Brown P.J."/>
            <person name="Kysela D.T."/>
            <person name="Buechlein A."/>
            <person name="Hemmerich C."/>
            <person name="Brun Y.V."/>
        </authorList>
    </citation>
    <scope>NUCLEOTIDE SEQUENCE [LARGE SCALE GENOMIC DNA]</scope>
    <source>
        <strain evidence="3">ATCC 49814 / DSM 5838 / IFAM 1418</strain>
    </source>
</reference>
<dbReference type="Pfam" id="PF00873">
    <property type="entry name" value="ACR_tran"/>
    <property type="match status" value="1"/>
</dbReference>
<feature type="transmembrane region" description="Helical" evidence="1">
    <location>
        <begin position="338"/>
        <end position="356"/>
    </location>
</feature>
<protein>
    <submittedName>
        <fullName evidence="2">Acriflavin resistance protein</fullName>
    </submittedName>
</protein>
<feature type="transmembrane region" description="Helical" evidence="1">
    <location>
        <begin position="438"/>
        <end position="454"/>
    </location>
</feature>
<dbReference type="Gene3D" id="3.30.2090.10">
    <property type="entry name" value="Multidrug efflux transporter AcrB TolC docking domain, DN and DC subdomains"/>
    <property type="match status" value="2"/>
</dbReference>
<organism evidence="2 3">
    <name type="scientific">Hirschia baltica (strain ATCC 49814 / DSM 5838 / IFAM 1418)</name>
    <dbReference type="NCBI Taxonomy" id="582402"/>
    <lineage>
        <taxon>Bacteria</taxon>
        <taxon>Pseudomonadati</taxon>
        <taxon>Pseudomonadota</taxon>
        <taxon>Alphaproteobacteria</taxon>
        <taxon>Hyphomonadales</taxon>
        <taxon>Hyphomonadaceae</taxon>
        <taxon>Hirschia</taxon>
    </lineage>
</organism>
<dbReference type="InterPro" id="IPR027463">
    <property type="entry name" value="AcrB_DN_DC_subdom"/>
</dbReference>
<feature type="transmembrane region" description="Helical" evidence="1">
    <location>
        <begin position="466"/>
        <end position="493"/>
    </location>
</feature>
<dbReference type="KEGG" id="hba:Hbal_0631"/>
<feature type="transmembrane region" description="Helical" evidence="1">
    <location>
        <begin position="984"/>
        <end position="1011"/>
    </location>
</feature>
<dbReference type="SUPFAM" id="SSF82714">
    <property type="entry name" value="Multidrug efflux transporter AcrB TolC docking domain, DN and DC subdomains"/>
    <property type="match status" value="2"/>
</dbReference>
<feature type="transmembrane region" description="Helical" evidence="1">
    <location>
        <begin position="390"/>
        <end position="417"/>
    </location>
</feature>
<dbReference type="GO" id="GO:0005886">
    <property type="term" value="C:plasma membrane"/>
    <property type="evidence" value="ECO:0007669"/>
    <property type="project" value="TreeGrafter"/>
</dbReference>
<dbReference type="Gene3D" id="3.30.70.1440">
    <property type="entry name" value="Multidrug efflux transporter AcrB pore domain"/>
    <property type="match status" value="1"/>
</dbReference>
<dbReference type="STRING" id="582402.Hbal_0631"/>
<feature type="transmembrane region" description="Helical" evidence="1">
    <location>
        <begin position="529"/>
        <end position="548"/>
    </location>
</feature>
<evidence type="ECO:0000313" key="2">
    <source>
        <dbReference type="EMBL" id="ACT58333.1"/>
    </source>
</evidence>
<feature type="transmembrane region" description="Helical" evidence="1">
    <location>
        <begin position="887"/>
        <end position="907"/>
    </location>
</feature>
<dbReference type="GO" id="GO:0042910">
    <property type="term" value="F:xenobiotic transmembrane transporter activity"/>
    <property type="evidence" value="ECO:0007669"/>
    <property type="project" value="TreeGrafter"/>
</dbReference>
<dbReference type="Gene3D" id="1.20.1640.10">
    <property type="entry name" value="Multidrug efflux transporter AcrB transmembrane domain"/>
    <property type="match status" value="2"/>
</dbReference>
<feature type="transmembrane region" description="Helical" evidence="1">
    <location>
        <begin position="363"/>
        <end position="384"/>
    </location>
</feature>
<feature type="transmembrane region" description="Helical" evidence="1">
    <location>
        <begin position="861"/>
        <end position="880"/>
    </location>
</feature>
<evidence type="ECO:0000313" key="3">
    <source>
        <dbReference type="Proteomes" id="UP000002745"/>
    </source>
</evidence>
<keyword evidence="3" id="KW-1185">Reference proteome</keyword>
<dbReference type="PRINTS" id="PR00702">
    <property type="entry name" value="ACRIFLAVINRP"/>
</dbReference>
<dbReference type="Gene3D" id="3.30.70.1320">
    <property type="entry name" value="Multidrug efflux transporter AcrB pore domain like"/>
    <property type="match status" value="1"/>
</dbReference>
<dbReference type="SUPFAM" id="SSF82866">
    <property type="entry name" value="Multidrug efflux transporter AcrB transmembrane domain"/>
    <property type="match status" value="2"/>
</dbReference>
<dbReference type="EMBL" id="CP001678">
    <property type="protein sequence ID" value="ACT58333.1"/>
    <property type="molecule type" value="Genomic_DNA"/>
</dbReference>
<dbReference type="RefSeq" id="WP_015826483.1">
    <property type="nucleotide sequence ID" value="NC_012982.1"/>
</dbReference>
<keyword evidence="1" id="KW-0812">Transmembrane</keyword>
<dbReference type="OrthoDB" id="9798415at2"/>
<proteinExistence type="predicted"/>
<dbReference type="PANTHER" id="PTHR32063">
    <property type="match status" value="1"/>
</dbReference>
<feature type="transmembrane region" description="Helical" evidence="1">
    <location>
        <begin position="913"/>
        <end position="937"/>
    </location>
</feature>